<dbReference type="InterPro" id="IPR001975">
    <property type="entry name" value="Ribosomal_eL40_dom"/>
</dbReference>
<evidence type="ECO:0000313" key="6">
    <source>
        <dbReference type="Proteomes" id="UP000317158"/>
    </source>
</evidence>
<gene>
    <name evidence="3" type="primary">rpl40e</name>
    <name evidence="5" type="ORF">EF806_03905</name>
</gene>
<dbReference type="GO" id="GO:0006412">
    <property type="term" value="P:translation"/>
    <property type="evidence" value="ECO:0007669"/>
    <property type="project" value="UniProtKB-UniRule"/>
</dbReference>
<accession>A0A520KSV9</accession>
<sequence>MVRFPEADARLFNKKICMRCNANNPLKAKRCRKCGYDKLRKKSKERRA</sequence>
<evidence type="ECO:0000256" key="1">
    <source>
        <dbReference type="ARBA" id="ARBA00022980"/>
    </source>
</evidence>
<comment type="caution">
    <text evidence="5">The sequence shown here is derived from an EMBL/GenBank/DDBJ whole genome shotgun (WGS) entry which is preliminary data.</text>
</comment>
<comment type="similarity">
    <text evidence="3">Belongs to the eukaryotic ribosomal protein eL40 family.</text>
</comment>
<evidence type="ECO:0000256" key="3">
    <source>
        <dbReference type="HAMAP-Rule" id="MF_00788"/>
    </source>
</evidence>
<dbReference type="GO" id="GO:0005840">
    <property type="term" value="C:ribosome"/>
    <property type="evidence" value="ECO:0007669"/>
    <property type="project" value="UniProtKB-KW"/>
</dbReference>
<dbReference type="SMART" id="SM01377">
    <property type="entry name" value="Ribosomal_L40e"/>
    <property type="match status" value="1"/>
</dbReference>
<dbReference type="SUPFAM" id="SSF57829">
    <property type="entry name" value="Zn-binding ribosomal proteins"/>
    <property type="match status" value="1"/>
</dbReference>
<proteinExistence type="inferred from homology"/>
<dbReference type="Gene3D" id="4.10.1060.50">
    <property type="match status" value="1"/>
</dbReference>
<dbReference type="EMBL" id="RXIF01000006">
    <property type="protein sequence ID" value="RZN64498.1"/>
    <property type="molecule type" value="Genomic_DNA"/>
</dbReference>
<dbReference type="GO" id="GO:0003735">
    <property type="term" value="F:structural constituent of ribosome"/>
    <property type="evidence" value="ECO:0007669"/>
    <property type="project" value="InterPro"/>
</dbReference>
<dbReference type="HAMAP" id="MF_00788">
    <property type="entry name" value="Ribosomal_eL40"/>
    <property type="match status" value="1"/>
</dbReference>
<organism evidence="5 6">
    <name type="scientific">Methanoliparum thermophilum</name>
    <dbReference type="NCBI Taxonomy" id="2491083"/>
    <lineage>
        <taxon>Archaea</taxon>
        <taxon>Methanobacteriati</taxon>
        <taxon>Methanobacteriota</taxon>
        <taxon>Candidatus Methanoliparia</taxon>
        <taxon>Candidatus Methanoliparales</taxon>
        <taxon>Candidatus Methanoliparaceae</taxon>
        <taxon>Candidatus Methanoliparum</taxon>
    </lineage>
</organism>
<evidence type="ECO:0000313" key="5">
    <source>
        <dbReference type="EMBL" id="RZN64498.1"/>
    </source>
</evidence>
<dbReference type="Proteomes" id="UP000317158">
    <property type="component" value="Unassembled WGS sequence"/>
</dbReference>
<protein>
    <recommendedName>
        <fullName evidence="3">Large ribosomal subunit protein eL40</fullName>
    </recommendedName>
</protein>
<dbReference type="InterPro" id="IPR038587">
    <property type="entry name" value="Ribosomal_eL40_sf"/>
</dbReference>
<dbReference type="NCBIfam" id="NF003161">
    <property type="entry name" value="PRK04136.1"/>
    <property type="match status" value="1"/>
</dbReference>
<dbReference type="AlphaFoldDB" id="A0A520KSV9"/>
<name>A0A520KSV9_METT2</name>
<dbReference type="InterPro" id="IPR011332">
    <property type="entry name" value="Ribosomal_zn-bd"/>
</dbReference>
<feature type="domain" description="Large ribosomal subunit protein eL40" evidence="4">
    <location>
        <begin position="1"/>
        <end position="46"/>
    </location>
</feature>
<keyword evidence="2 3" id="KW-0687">Ribonucleoprotein</keyword>
<dbReference type="InterPro" id="IPR023657">
    <property type="entry name" value="Ribosomal_eL40_arc"/>
</dbReference>
<keyword evidence="1 3" id="KW-0689">Ribosomal protein</keyword>
<evidence type="ECO:0000256" key="2">
    <source>
        <dbReference type="ARBA" id="ARBA00023274"/>
    </source>
</evidence>
<reference evidence="5 6" key="1">
    <citation type="journal article" date="2019" name="Nat. Microbiol.">
        <title>Wide diversity of methane and short-chain alkane metabolisms in uncultured archaea.</title>
        <authorList>
            <person name="Borrel G."/>
            <person name="Adam P.S."/>
            <person name="McKay L.J."/>
            <person name="Chen L.X."/>
            <person name="Sierra-Garcia I.N."/>
            <person name="Sieber C.M."/>
            <person name="Letourneur Q."/>
            <person name="Ghozlane A."/>
            <person name="Andersen G.L."/>
            <person name="Li W.J."/>
            <person name="Hallam S.J."/>
            <person name="Muyzer G."/>
            <person name="de Oliveira V.M."/>
            <person name="Inskeep W.P."/>
            <person name="Banfield J.F."/>
            <person name="Gribaldo S."/>
        </authorList>
    </citation>
    <scope>NUCLEOTIDE SEQUENCE [LARGE SCALE GENOMIC DNA]</scope>
    <source>
        <strain evidence="5">NM1a</strain>
    </source>
</reference>
<evidence type="ECO:0000259" key="4">
    <source>
        <dbReference type="SMART" id="SM01377"/>
    </source>
</evidence>
<dbReference type="PANTHER" id="PTHR39649">
    <property type="entry name" value="50S RIBOSOMAL PROTEIN L40E"/>
    <property type="match status" value="1"/>
</dbReference>
<dbReference type="GO" id="GO:1990904">
    <property type="term" value="C:ribonucleoprotein complex"/>
    <property type="evidence" value="ECO:0007669"/>
    <property type="project" value="UniProtKB-KW"/>
</dbReference>
<dbReference type="PANTHER" id="PTHR39649:SF1">
    <property type="entry name" value="LARGE RIBOSOMAL SUBUNIT PROTEIN EL40"/>
    <property type="match status" value="1"/>
</dbReference>